<proteinExistence type="predicted"/>
<sequence>MQESFVNILLYGAYLLVFLAALGAIILPLVNALSNPKSLLKSVAGIVALGVVFLISWAVAGNEVTPLYTKFDINSASSQVIGGVLITTYALMGIAIISIIYSEVAKLLR</sequence>
<accession>A0A937DIG8</accession>
<evidence type="ECO:0000256" key="1">
    <source>
        <dbReference type="SAM" id="Phobius"/>
    </source>
</evidence>
<dbReference type="Proteomes" id="UP000642920">
    <property type="component" value="Unassembled WGS sequence"/>
</dbReference>
<gene>
    <name evidence="2" type="ORF">JKP34_17160</name>
</gene>
<evidence type="ECO:0000313" key="3">
    <source>
        <dbReference type="Proteomes" id="UP000642920"/>
    </source>
</evidence>
<keyword evidence="3" id="KW-1185">Reference proteome</keyword>
<keyword evidence="1" id="KW-0812">Transmembrane</keyword>
<dbReference type="RefSeq" id="WP_201924188.1">
    <property type="nucleotide sequence ID" value="NZ_JAERQG010000005.1"/>
</dbReference>
<reference evidence="2" key="1">
    <citation type="submission" date="2021-01" db="EMBL/GenBank/DDBJ databases">
        <title>Marivirga sp. nov., isolated from intertidal surface sediments.</title>
        <authorList>
            <person name="Zhang M."/>
        </authorList>
    </citation>
    <scope>NUCLEOTIDE SEQUENCE</scope>
    <source>
        <strain evidence="2">SM1354</strain>
    </source>
</reference>
<keyword evidence="1" id="KW-1133">Transmembrane helix</keyword>
<dbReference type="AlphaFoldDB" id="A0A937DIG8"/>
<name>A0A937DIG8_9BACT</name>
<protein>
    <submittedName>
        <fullName evidence="2">Uncharacterized protein</fullName>
    </submittedName>
</protein>
<organism evidence="2 3">
    <name type="scientific">Marivirga atlantica</name>
    <dbReference type="NCBI Taxonomy" id="1548457"/>
    <lineage>
        <taxon>Bacteria</taxon>
        <taxon>Pseudomonadati</taxon>
        <taxon>Bacteroidota</taxon>
        <taxon>Cytophagia</taxon>
        <taxon>Cytophagales</taxon>
        <taxon>Marivirgaceae</taxon>
        <taxon>Marivirga</taxon>
    </lineage>
</organism>
<dbReference type="EMBL" id="JAERQG010000005">
    <property type="protein sequence ID" value="MBL0766998.1"/>
    <property type="molecule type" value="Genomic_DNA"/>
</dbReference>
<evidence type="ECO:0000313" key="2">
    <source>
        <dbReference type="EMBL" id="MBL0766998.1"/>
    </source>
</evidence>
<comment type="caution">
    <text evidence="2">The sequence shown here is derived from an EMBL/GenBank/DDBJ whole genome shotgun (WGS) entry which is preliminary data.</text>
</comment>
<keyword evidence="1" id="KW-0472">Membrane</keyword>
<feature type="transmembrane region" description="Helical" evidence="1">
    <location>
        <begin position="80"/>
        <end position="101"/>
    </location>
</feature>
<feature type="transmembrane region" description="Helical" evidence="1">
    <location>
        <begin position="6"/>
        <end position="30"/>
    </location>
</feature>
<feature type="transmembrane region" description="Helical" evidence="1">
    <location>
        <begin position="42"/>
        <end position="60"/>
    </location>
</feature>